<evidence type="ECO:0000313" key="2">
    <source>
        <dbReference type="EMBL" id="KAH3686694.1"/>
    </source>
</evidence>
<organism evidence="2 3">
    <name type="scientific">Wickerhamomyces pijperi</name>
    <name type="common">Yeast</name>
    <name type="synonym">Pichia pijperi</name>
    <dbReference type="NCBI Taxonomy" id="599730"/>
    <lineage>
        <taxon>Eukaryota</taxon>
        <taxon>Fungi</taxon>
        <taxon>Dikarya</taxon>
        <taxon>Ascomycota</taxon>
        <taxon>Saccharomycotina</taxon>
        <taxon>Saccharomycetes</taxon>
        <taxon>Phaffomycetales</taxon>
        <taxon>Wickerhamomycetaceae</taxon>
        <taxon>Wickerhamomyces</taxon>
    </lineage>
</organism>
<keyword evidence="3" id="KW-1185">Reference proteome</keyword>
<protein>
    <submittedName>
        <fullName evidence="2">Uncharacterized protein</fullName>
    </submittedName>
</protein>
<feature type="region of interest" description="Disordered" evidence="1">
    <location>
        <begin position="324"/>
        <end position="351"/>
    </location>
</feature>
<dbReference type="AlphaFoldDB" id="A0A9P8QC31"/>
<feature type="compositionally biased region" description="Polar residues" evidence="1">
    <location>
        <begin position="295"/>
        <end position="306"/>
    </location>
</feature>
<evidence type="ECO:0000313" key="3">
    <source>
        <dbReference type="Proteomes" id="UP000774326"/>
    </source>
</evidence>
<evidence type="ECO:0000256" key="1">
    <source>
        <dbReference type="SAM" id="MobiDB-lite"/>
    </source>
</evidence>
<reference evidence="2" key="2">
    <citation type="submission" date="2021-01" db="EMBL/GenBank/DDBJ databases">
        <authorList>
            <person name="Schikora-Tamarit M.A."/>
        </authorList>
    </citation>
    <scope>NUCLEOTIDE SEQUENCE</scope>
    <source>
        <strain evidence="2">CBS2887</strain>
    </source>
</reference>
<gene>
    <name evidence="2" type="ORF">WICPIJ_002338</name>
</gene>
<name>A0A9P8QC31_WICPI</name>
<reference evidence="2" key="1">
    <citation type="journal article" date="2021" name="Open Biol.">
        <title>Shared evolutionary footprints suggest mitochondrial oxidative damage underlies multiple complex I losses in fungi.</title>
        <authorList>
            <person name="Schikora-Tamarit M.A."/>
            <person name="Marcet-Houben M."/>
            <person name="Nosek J."/>
            <person name="Gabaldon T."/>
        </authorList>
    </citation>
    <scope>NUCLEOTIDE SEQUENCE</scope>
    <source>
        <strain evidence="2">CBS2887</strain>
    </source>
</reference>
<accession>A0A9P8QC31</accession>
<dbReference type="Proteomes" id="UP000774326">
    <property type="component" value="Unassembled WGS sequence"/>
</dbReference>
<comment type="caution">
    <text evidence="2">The sequence shown here is derived from an EMBL/GenBank/DDBJ whole genome shotgun (WGS) entry which is preliminary data.</text>
</comment>
<dbReference type="EMBL" id="JAEUBG010001265">
    <property type="protein sequence ID" value="KAH3686694.1"/>
    <property type="molecule type" value="Genomic_DNA"/>
</dbReference>
<proteinExistence type="predicted"/>
<sequence>MNKSNVSSSISPDDRILYKGKDISHNIFDIIRLGSDHTKSEVVQIKEEVLQRILIKRYLEAIYEIFQLKDETVLRYYTQCMLPDADAIWLDELNVLRKRIICAVLVKNLDSESKPKGKQGAKNEMKYQLIQGLLSKVQSCSSEEQIQKAVKSLPAKFKDSEQFDVLKKLVNDNRMAFKVERFKTIVESLLSQLQEDGDFVFRRSLPLKKDTSVAQKAAKAKDQAGPSKNQIRIPETNPYQALAFEESHQTTPNISNQHQQFLFPPMERPISGRRTHNMKPGIPTEPTKAVAWSGPSVSNKTPSTTGITSTYKPIEHQELFTNQSNQAPTSKGSLVNTTGGLHTPPDSPDRDVKDIVVVKSENEKPIVDAVCVSTQEFNNAADAYFETPSANVEVQTPNAEPMIGFRGNGYTSRDLQEVYYGVLAFGLNYKEAKYLVQEYIQMFSHYQNPIDAYNLINEDFNRYLRKNITPEQLCNIKDDRIYFILFTKWYQKRALFDSSITALDWIIGRYLDGTFDWKKEKIRRSRRRNR</sequence>
<feature type="region of interest" description="Disordered" evidence="1">
    <location>
        <begin position="279"/>
        <end position="306"/>
    </location>
</feature>
<feature type="compositionally biased region" description="Polar residues" evidence="1">
    <location>
        <begin position="324"/>
        <end position="340"/>
    </location>
</feature>